<comment type="caution">
    <text evidence="1">The sequence shown here is derived from an EMBL/GenBank/DDBJ whole genome shotgun (WGS) entry which is preliminary data.</text>
</comment>
<dbReference type="Gene3D" id="3.40.50.1820">
    <property type="entry name" value="alpha/beta hydrolase"/>
    <property type="match status" value="1"/>
</dbReference>
<protein>
    <submittedName>
        <fullName evidence="1">Alpha/beta hydrolase</fullName>
    </submittedName>
</protein>
<name>A0A3D5NDC6_9PROT</name>
<dbReference type="GO" id="GO:0016787">
    <property type="term" value="F:hydrolase activity"/>
    <property type="evidence" value="ECO:0007669"/>
    <property type="project" value="UniProtKB-KW"/>
</dbReference>
<dbReference type="InterPro" id="IPR029058">
    <property type="entry name" value="AB_hydrolase_fold"/>
</dbReference>
<accession>A0A3D5NDC6</accession>
<gene>
    <name evidence="1" type="ORF">DHR80_19630</name>
</gene>
<evidence type="ECO:0000313" key="1">
    <source>
        <dbReference type="EMBL" id="HCW69367.1"/>
    </source>
</evidence>
<sequence>MLGLHSSGHCRLGFLLAGCLFCVSTFYSIAGIPHAAKADPAQSIMVPAQPYPVSGLRQRLIAEGKTIPGVDDSMQSDIPARYFPPKNSVLAHGRKHAAVVALPDCNDQFPENWIAILQDAGLGVLLISPYQAHPSQAYCTEGSLEKPKHGLTYWAFDALSALSYLAQQPDIDPKRIAVFGYGYGAAAAQFAIYRHGLAKRIPERFRALVGLRPQCMSEMDNFVPSLLVGVRNDPFNPPAWCQWRIDRDLEPSRKPVQLELVNSDETIEKQATREWLPVESSPTVVSLITNFLSHNEIEDKSGQN</sequence>
<evidence type="ECO:0000313" key="2">
    <source>
        <dbReference type="Proteomes" id="UP000264179"/>
    </source>
</evidence>
<dbReference type="SUPFAM" id="SSF53474">
    <property type="entry name" value="alpha/beta-Hydrolases"/>
    <property type="match status" value="1"/>
</dbReference>
<reference evidence="1 2" key="1">
    <citation type="journal article" date="2018" name="Nat. Biotechnol.">
        <title>A standardized bacterial taxonomy based on genome phylogeny substantially revises the tree of life.</title>
        <authorList>
            <person name="Parks D.H."/>
            <person name="Chuvochina M."/>
            <person name="Waite D.W."/>
            <person name="Rinke C."/>
            <person name="Skarshewski A."/>
            <person name="Chaumeil P.A."/>
            <person name="Hugenholtz P."/>
        </authorList>
    </citation>
    <scope>NUCLEOTIDE SEQUENCE [LARGE SCALE GENOMIC DNA]</scope>
    <source>
        <strain evidence="1">UBA9881</strain>
    </source>
</reference>
<keyword evidence="1" id="KW-0378">Hydrolase</keyword>
<organism evidence="1 2">
    <name type="scientific">Thalassospira lucentensis</name>
    <dbReference type="NCBI Taxonomy" id="168935"/>
    <lineage>
        <taxon>Bacteria</taxon>
        <taxon>Pseudomonadati</taxon>
        <taxon>Pseudomonadota</taxon>
        <taxon>Alphaproteobacteria</taxon>
        <taxon>Rhodospirillales</taxon>
        <taxon>Thalassospiraceae</taxon>
        <taxon>Thalassospira</taxon>
    </lineage>
</organism>
<proteinExistence type="predicted"/>
<dbReference type="EMBL" id="DPOP01000153">
    <property type="protein sequence ID" value="HCW69367.1"/>
    <property type="molecule type" value="Genomic_DNA"/>
</dbReference>
<dbReference type="AlphaFoldDB" id="A0A3D5NDC6"/>
<dbReference type="Proteomes" id="UP000264179">
    <property type="component" value="Unassembled WGS sequence"/>
</dbReference>